<dbReference type="Gene3D" id="1.10.8.200">
    <property type="entry name" value="Replisome organizer (g39p helicase loader/inhibitor protein)"/>
    <property type="match status" value="1"/>
</dbReference>
<protein>
    <recommendedName>
        <fullName evidence="2">Replicative helicase inhibitor G39P N-terminal domain-containing protein</fullName>
    </recommendedName>
</protein>
<dbReference type="EMBL" id="UINC01090436">
    <property type="protein sequence ID" value="SVC42382.1"/>
    <property type="molecule type" value="Genomic_DNA"/>
</dbReference>
<gene>
    <name evidence="1" type="ORF">METZ01_LOCUS295236</name>
</gene>
<evidence type="ECO:0008006" key="2">
    <source>
        <dbReference type="Google" id="ProtNLM"/>
    </source>
</evidence>
<proteinExistence type="predicted"/>
<name>A0A382M4V3_9ZZZZ</name>
<evidence type="ECO:0000313" key="1">
    <source>
        <dbReference type="EMBL" id="SVC42382.1"/>
    </source>
</evidence>
<accession>A0A382M4V3</accession>
<organism evidence="1">
    <name type="scientific">marine metagenome</name>
    <dbReference type="NCBI Taxonomy" id="408172"/>
    <lineage>
        <taxon>unclassified sequences</taxon>
        <taxon>metagenomes</taxon>
        <taxon>ecological metagenomes</taxon>
    </lineage>
</organism>
<dbReference type="AlphaFoldDB" id="A0A382M4V3"/>
<reference evidence="1" key="1">
    <citation type="submission" date="2018-05" db="EMBL/GenBank/DDBJ databases">
        <authorList>
            <person name="Lanie J.A."/>
            <person name="Ng W.-L."/>
            <person name="Kazmierczak K.M."/>
            <person name="Andrzejewski T.M."/>
            <person name="Davidsen T.M."/>
            <person name="Wayne K.J."/>
            <person name="Tettelin H."/>
            <person name="Glass J.I."/>
            <person name="Rusch D."/>
            <person name="Podicherti R."/>
            <person name="Tsui H.-C.T."/>
            <person name="Winkler M.E."/>
        </authorList>
    </citation>
    <scope>NUCLEOTIDE SEQUENCE</scope>
</reference>
<sequence length="159" mass="18181">MEKSELQDLVQECHVLFNQTLYEKDKKAIFKAWWALMQDIPFEEARQILISYSTQEQWMPTPGALRRMWVLDRDGAAPTPQQFWGYVQAVIKARNAGTTIDIRKEVAEHPAVVQTIEDLGADVAWNLTTNGDRTWATEAYTENVKKHMAKGLTVVESNA</sequence>